<dbReference type="eggNOG" id="ENOG502SMSX">
    <property type="taxonomic scope" value="Eukaryota"/>
</dbReference>
<evidence type="ECO:0000256" key="2">
    <source>
        <dbReference type="ARBA" id="ARBA00023242"/>
    </source>
</evidence>
<dbReference type="HOGENOM" id="CLU_023417_2_0_1"/>
<evidence type="ECO:0000313" key="4">
    <source>
        <dbReference type="Proteomes" id="UP000019471"/>
    </source>
</evidence>
<dbReference type="InterPro" id="IPR021858">
    <property type="entry name" value="Fun_TF"/>
</dbReference>
<evidence type="ECO:0000256" key="1">
    <source>
        <dbReference type="ARBA" id="ARBA00004123"/>
    </source>
</evidence>
<dbReference type="EMBL" id="AMGX01000001">
    <property type="protein sequence ID" value="EXJ76236.1"/>
    <property type="molecule type" value="Genomic_DNA"/>
</dbReference>
<dbReference type="Proteomes" id="UP000019471">
    <property type="component" value="Unassembled WGS sequence"/>
</dbReference>
<protein>
    <submittedName>
        <fullName evidence="3">Uncharacterized protein</fullName>
    </submittedName>
</protein>
<dbReference type="GeneID" id="19185480"/>
<keyword evidence="4" id="KW-1185">Reference proteome</keyword>
<accession>W9XH11</accession>
<dbReference type="Pfam" id="PF11951">
    <property type="entry name" value="Fungal_trans_2"/>
    <property type="match status" value="1"/>
</dbReference>
<organism evidence="3 4">
    <name type="scientific">Cladophialophora psammophila CBS 110553</name>
    <dbReference type="NCBI Taxonomy" id="1182543"/>
    <lineage>
        <taxon>Eukaryota</taxon>
        <taxon>Fungi</taxon>
        <taxon>Dikarya</taxon>
        <taxon>Ascomycota</taxon>
        <taxon>Pezizomycotina</taxon>
        <taxon>Eurotiomycetes</taxon>
        <taxon>Chaetothyriomycetidae</taxon>
        <taxon>Chaetothyriales</taxon>
        <taxon>Herpotrichiellaceae</taxon>
        <taxon>Cladophialophora</taxon>
    </lineage>
</organism>
<dbReference type="PANTHER" id="PTHR37534:SF38">
    <property type="entry name" value="ZN(2)-C6 FUNGAL-TYPE DOMAIN-CONTAINING PROTEIN"/>
    <property type="match status" value="1"/>
</dbReference>
<comment type="caution">
    <text evidence="3">The sequence shown here is derived from an EMBL/GenBank/DDBJ whole genome shotgun (WGS) entry which is preliminary data.</text>
</comment>
<dbReference type="OrthoDB" id="1919336at2759"/>
<sequence length="404" mass="45397">MPLQWNIPISSAFTDSWSRILLENYIGRTAGVLAARKIMENPYLTCVLPRALSDELILHCVLALSASHRAHEEDALDFKSLSSRHYVLALRQLRRELSKAVGVNAEEELRFLLATNLLATLEAIGGNTHGAALYHLHASQPFLSAALTAAFKSAHRELISFLVESHAYMTLVANITFSSDGILQDLLTDPLLSSLEQLRSEGTYGVMFGCAHGLFQLIPSIYTLAKTRMQEREHGVVSSDTLAQYSYIEQQIRCWRVPSDLQVEDEWFEQLSTSAEIYRHALLIFMHTAFECSPTATEEIMRKLQPEIDAVFPLAQRLFSYESYPPVATIMLWPAIILGSCLRRSEDRRLLRNILMDFPLRMGIVKQAASLLDLLWNDAADDTLFGPVGLHIVMVKNGINFCMA</sequence>
<dbReference type="AlphaFoldDB" id="W9XH11"/>
<reference evidence="3 4" key="1">
    <citation type="submission" date="2013-03" db="EMBL/GenBank/DDBJ databases">
        <title>The Genome Sequence of Cladophialophora psammophila CBS 110553.</title>
        <authorList>
            <consortium name="The Broad Institute Genomics Platform"/>
            <person name="Cuomo C."/>
            <person name="de Hoog S."/>
            <person name="Gorbushina A."/>
            <person name="Walker B."/>
            <person name="Young S.K."/>
            <person name="Zeng Q."/>
            <person name="Gargeya S."/>
            <person name="Fitzgerald M."/>
            <person name="Haas B."/>
            <person name="Abouelleil A."/>
            <person name="Allen A.W."/>
            <person name="Alvarado L."/>
            <person name="Arachchi H.M."/>
            <person name="Berlin A.M."/>
            <person name="Chapman S.B."/>
            <person name="Gainer-Dewar J."/>
            <person name="Goldberg J."/>
            <person name="Griggs A."/>
            <person name="Gujja S."/>
            <person name="Hansen M."/>
            <person name="Howarth C."/>
            <person name="Imamovic A."/>
            <person name="Ireland A."/>
            <person name="Larimer J."/>
            <person name="McCowan C."/>
            <person name="Murphy C."/>
            <person name="Pearson M."/>
            <person name="Poon T.W."/>
            <person name="Priest M."/>
            <person name="Roberts A."/>
            <person name="Saif S."/>
            <person name="Shea T."/>
            <person name="Sisk P."/>
            <person name="Sykes S."/>
            <person name="Wortman J."/>
            <person name="Nusbaum C."/>
            <person name="Birren B."/>
        </authorList>
    </citation>
    <scope>NUCLEOTIDE SEQUENCE [LARGE SCALE GENOMIC DNA]</scope>
    <source>
        <strain evidence="3 4">CBS 110553</strain>
    </source>
</reference>
<keyword evidence="2" id="KW-0539">Nucleus</keyword>
<dbReference type="STRING" id="1182543.W9XH11"/>
<dbReference type="RefSeq" id="XP_007739553.1">
    <property type="nucleotide sequence ID" value="XM_007741363.1"/>
</dbReference>
<evidence type="ECO:0000313" key="3">
    <source>
        <dbReference type="EMBL" id="EXJ76236.1"/>
    </source>
</evidence>
<dbReference type="GO" id="GO:0003700">
    <property type="term" value="F:DNA-binding transcription factor activity"/>
    <property type="evidence" value="ECO:0007669"/>
    <property type="project" value="TreeGrafter"/>
</dbReference>
<dbReference type="PANTHER" id="PTHR37534">
    <property type="entry name" value="TRANSCRIPTIONAL ACTIVATOR PROTEIN UGA3"/>
    <property type="match status" value="1"/>
</dbReference>
<proteinExistence type="predicted"/>
<dbReference type="GO" id="GO:0045944">
    <property type="term" value="P:positive regulation of transcription by RNA polymerase II"/>
    <property type="evidence" value="ECO:0007669"/>
    <property type="project" value="TreeGrafter"/>
</dbReference>
<gene>
    <name evidence="3" type="ORF">A1O5_00744</name>
</gene>
<dbReference type="GO" id="GO:0005634">
    <property type="term" value="C:nucleus"/>
    <property type="evidence" value="ECO:0007669"/>
    <property type="project" value="UniProtKB-SubCell"/>
</dbReference>
<name>W9XH11_9EURO</name>
<dbReference type="GO" id="GO:0000976">
    <property type="term" value="F:transcription cis-regulatory region binding"/>
    <property type="evidence" value="ECO:0007669"/>
    <property type="project" value="TreeGrafter"/>
</dbReference>
<comment type="subcellular location">
    <subcellularLocation>
        <location evidence="1">Nucleus</location>
    </subcellularLocation>
</comment>